<evidence type="ECO:0000313" key="2">
    <source>
        <dbReference type="EMBL" id="KAK0155504.1"/>
    </source>
</evidence>
<dbReference type="PANTHER" id="PTHR46601">
    <property type="entry name" value="ULP_PROTEASE DOMAIN-CONTAINING PROTEIN"/>
    <property type="match status" value="1"/>
</dbReference>
<sequence length="684" mass="79148">MEQAMLELTPPSLENTPPVLVGIEVDEQQENPGQVVVNPLPLYKEFNPPVSSTPERERENTSEKQERKRKRLQTQKRKLREENRKLKKQLAELRKEQERARKGEVRAKERVRLSEKFKPKGKKKVATQREQAVVSFLTRDENSRLLPGKKDTITKNKVKYQRRVLTKPLKELHALYNSEMESSLRLSYRQFTRKRPFYVTEPKIQDRETCACMEHENVHLLANKLYNRGVLKTKSISELLGMIVCDTKNRACMDRTCVKCCFEEVEHLETESSTQVTWEQWKRVTSTNGEKTFSNVAKQTQTGTIKDLMELFHQKLEALAVHQFNWLHQAEQFRLLKQNITEYEAVLHIDFSENYACKLSTEIQSFHFGGSRQQATIHTAVLYTVHGTKSYATLSDCLRHDERAVWAHLEPILKELRETFPQITTLHILSDGPVTQYRNKTNFYLLSTVPFLSGFTNVTWNYSEKSHGKGAPDGIGGAIKRDLYVNRGGELQTPKALYEMLTKRGSSITLYWVTSESIEKCDELVPGNLEAVKGTMKIHQVVSSQPAKITHREVSCFCKRLEMSPCPCYQPVTVDLKATIRQAEKPEPPREQENVLDLCGRFVIVTYDELPYVGQVLKVVEEELQISCMRQSDERNLFLWPQTPDIIFYFRKDVHAVISEPEPATSRCSKLTCQDWVTFRNAWG</sequence>
<reference evidence="2" key="1">
    <citation type="journal article" date="2023" name="Front. Mar. Sci.">
        <title>A new Merluccius polli reference genome to investigate the effects of global change in West African waters.</title>
        <authorList>
            <person name="Mateo J.L."/>
            <person name="Blanco-Fernandez C."/>
            <person name="Garcia-Vazquez E."/>
            <person name="Machado-Schiaffino G."/>
        </authorList>
    </citation>
    <scope>NUCLEOTIDE SEQUENCE</scope>
    <source>
        <strain evidence="2">C29</strain>
        <tissue evidence="2">Fin</tissue>
    </source>
</reference>
<organism evidence="2 3">
    <name type="scientific">Merluccius polli</name>
    <name type="common">Benguela hake</name>
    <name type="synonym">Merluccius cadenati</name>
    <dbReference type="NCBI Taxonomy" id="89951"/>
    <lineage>
        <taxon>Eukaryota</taxon>
        <taxon>Metazoa</taxon>
        <taxon>Chordata</taxon>
        <taxon>Craniata</taxon>
        <taxon>Vertebrata</taxon>
        <taxon>Euteleostomi</taxon>
        <taxon>Actinopterygii</taxon>
        <taxon>Neopterygii</taxon>
        <taxon>Teleostei</taxon>
        <taxon>Neoteleostei</taxon>
        <taxon>Acanthomorphata</taxon>
        <taxon>Zeiogadaria</taxon>
        <taxon>Gadariae</taxon>
        <taxon>Gadiformes</taxon>
        <taxon>Gadoidei</taxon>
        <taxon>Merlucciidae</taxon>
        <taxon>Merluccius</taxon>
    </lineage>
</organism>
<evidence type="ECO:0000256" key="1">
    <source>
        <dbReference type="SAM" id="MobiDB-lite"/>
    </source>
</evidence>
<protein>
    <submittedName>
        <fullName evidence="2">Uncharacterized protein</fullName>
    </submittedName>
</protein>
<dbReference type="Proteomes" id="UP001174136">
    <property type="component" value="Unassembled WGS sequence"/>
</dbReference>
<feature type="compositionally biased region" description="Basic residues" evidence="1">
    <location>
        <begin position="67"/>
        <end position="78"/>
    </location>
</feature>
<accession>A0AA47NAZ0</accession>
<dbReference type="EMBL" id="JAOPHQ010000284">
    <property type="protein sequence ID" value="KAK0155504.1"/>
    <property type="molecule type" value="Genomic_DNA"/>
</dbReference>
<evidence type="ECO:0000313" key="3">
    <source>
        <dbReference type="Proteomes" id="UP001174136"/>
    </source>
</evidence>
<feature type="compositionally biased region" description="Basic and acidic residues" evidence="1">
    <location>
        <begin position="54"/>
        <end position="66"/>
    </location>
</feature>
<comment type="caution">
    <text evidence="2">The sequence shown here is derived from an EMBL/GenBank/DDBJ whole genome shotgun (WGS) entry which is preliminary data.</text>
</comment>
<feature type="region of interest" description="Disordered" evidence="1">
    <location>
        <begin position="25"/>
        <end position="85"/>
    </location>
</feature>
<gene>
    <name evidence="2" type="ORF">N1851_002094</name>
</gene>
<proteinExistence type="predicted"/>
<keyword evidence="3" id="KW-1185">Reference proteome</keyword>
<dbReference type="AlphaFoldDB" id="A0AA47NAZ0"/>
<dbReference type="PANTHER" id="PTHR46601:SF1">
    <property type="entry name" value="ADF-H DOMAIN-CONTAINING PROTEIN"/>
    <property type="match status" value="1"/>
</dbReference>
<name>A0AA47NAZ0_MERPO</name>